<dbReference type="PROSITE" id="PS50175">
    <property type="entry name" value="ASP_PROT_RETROV"/>
    <property type="match status" value="1"/>
</dbReference>
<keyword evidence="5" id="KW-1185">Reference proteome</keyword>
<evidence type="ECO:0000313" key="4">
    <source>
        <dbReference type="EMBL" id="KDO17507.1"/>
    </source>
</evidence>
<dbReference type="InterPro" id="IPR005162">
    <property type="entry name" value="Retrotrans_gag_dom"/>
</dbReference>
<sequence length="564" mass="63176">MEPHNVTVDEARLLQEGYSRRLEEAAREAAEEAARKEAARREAVAAAARAVQEDPDFLRRVQVEIDQRVEKAAAVHATAVQADRNRQMAEEVECRVQAMLEERVAAAFAARAKASQAEVPQVEAPAGEPERAPRRSEMTAMLVQNMTQNSALIKRLANPPKVEGRVEGISMPIYAGRHDENLELFCFQARVYFAAKNINHREMDNQVRCLNMMVANLRGVAAAWYQERVKSQNAVPTTIGEFETALKREFVPPDAQERYRDQLYNLHQRDFRTLEEYIAAYRQIIVRVNDMSQLDRVMLFTRGLRTQTREEVQYRRADVVSDAIALALEFERTHPSVVNESAGYDRGRGGYDRTRGHDGRMLDGRMLVNYSATHGGQGGRGRSGLADPYVHKAHQRGLCFNCHSAWHQSRECPAPRRDGRQQPMRQHVLEVEVHDYSDMAGERLDEHVEITTLALRPEPTDIDDMAAQVAEIEVNTIEVRPEHVTVGATGVNDLFTMPAVVNGKCLTALLDSGADHNVITPGVGRGIMATKAVTVTGFGPANVTRRWVHEVSDVVNMGGHTYAD</sequence>
<evidence type="ECO:0000313" key="5">
    <source>
        <dbReference type="Proteomes" id="UP000030745"/>
    </source>
</evidence>
<name>A0A067BS57_SAPPC</name>
<gene>
    <name evidence="4" type="ORF">SPRG_21803</name>
</gene>
<dbReference type="KEGG" id="spar:SPRG_21803"/>
<feature type="non-terminal residue" evidence="4">
    <location>
        <position position="564"/>
    </location>
</feature>
<dbReference type="Proteomes" id="UP000030745">
    <property type="component" value="Unassembled WGS sequence"/>
</dbReference>
<evidence type="ECO:0000256" key="2">
    <source>
        <dbReference type="SAM" id="Coils"/>
    </source>
</evidence>
<organism evidence="4 5">
    <name type="scientific">Saprolegnia parasitica (strain CBS 223.65)</name>
    <dbReference type="NCBI Taxonomy" id="695850"/>
    <lineage>
        <taxon>Eukaryota</taxon>
        <taxon>Sar</taxon>
        <taxon>Stramenopiles</taxon>
        <taxon>Oomycota</taxon>
        <taxon>Saprolegniomycetes</taxon>
        <taxon>Saprolegniales</taxon>
        <taxon>Saprolegniaceae</taxon>
        <taxon>Saprolegnia</taxon>
    </lineage>
</organism>
<evidence type="ECO:0000256" key="1">
    <source>
        <dbReference type="ARBA" id="ARBA00022801"/>
    </source>
</evidence>
<dbReference type="GO" id="GO:0006508">
    <property type="term" value="P:proteolysis"/>
    <property type="evidence" value="ECO:0007669"/>
    <property type="project" value="InterPro"/>
</dbReference>
<proteinExistence type="predicted"/>
<keyword evidence="2" id="KW-0175">Coiled coil</keyword>
<dbReference type="GO" id="GO:0004190">
    <property type="term" value="F:aspartic-type endopeptidase activity"/>
    <property type="evidence" value="ECO:0007669"/>
    <property type="project" value="InterPro"/>
</dbReference>
<dbReference type="AlphaFoldDB" id="A0A067BS57"/>
<dbReference type="VEuPathDB" id="FungiDB:SPRG_21803"/>
<feature type="coiled-coil region" evidence="2">
    <location>
        <begin position="8"/>
        <end position="42"/>
    </location>
</feature>
<dbReference type="SUPFAM" id="SSF50630">
    <property type="entry name" value="Acid proteases"/>
    <property type="match status" value="1"/>
</dbReference>
<dbReference type="InterPro" id="IPR001969">
    <property type="entry name" value="Aspartic_peptidase_AS"/>
</dbReference>
<evidence type="ECO:0000259" key="3">
    <source>
        <dbReference type="PROSITE" id="PS50175"/>
    </source>
</evidence>
<dbReference type="InterPro" id="IPR032567">
    <property type="entry name" value="RTL1-rel"/>
</dbReference>
<dbReference type="PROSITE" id="PS00141">
    <property type="entry name" value="ASP_PROTEASE"/>
    <property type="match status" value="1"/>
</dbReference>
<dbReference type="STRING" id="695850.A0A067BS57"/>
<dbReference type="OrthoDB" id="78826at2759"/>
<dbReference type="InterPro" id="IPR001995">
    <property type="entry name" value="Peptidase_A2_cat"/>
</dbReference>
<dbReference type="GeneID" id="24142350"/>
<dbReference type="InterPro" id="IPR021109">
    <property type="entry name" value="Peptidase_aspartic_dom_sf"/>
</dbReference>
<feature type="domain" description="Peptidase A2" evidence="3">
    <location>
        <begin position="506"/>
        <end position="539"/>
    </location>
</feature>
<dbReference type="EMBL" id="KK583642">
    <property type="protein sequence ID" value="KDO17507.1"/>
    <property type="molecule type" value="Genomic_DNA"/>
</dbReference>
<accession>A0A067BS57</accession>
<protein>
    <recommendedName>
        <fullName evidence="3">Peptidase A2 domain-containing protein</fullName>
    </recommendedName>
</protein>
<dbReference type="RefSeq" id="XP_012211781.1">
    <property type="nucleotide sequence ID" value="XM_012356391.1"/>
</dbReference>
<dbReference type="Pfam" id="PF03732">
    <property type="entry name" value="Retrotrans_gag"/>
    <property type="match status" value="1"/>
</dbReference>
<dbReference type="PANTHER" id="PTHR15503">
    <property type="entry name" value="LDOC1 RELATED"/>
    <property type="match status" value="1"/>
</dbReference>
<dbReference type="PANTHER" id="PTHR15503:SF22">
    <property type="entry name" value="TRANSPOSON TY3-I GAG POLYPROTEIN"/>
    <property type="match status" value="1"/>
</dbReference>
<reference evidence="4 5" key="1">
    <citation type="journal article" date="2013" name="PLoS Genet.">
        <title>Distinctive expansion of potential virulence genes in the genome of the oomycete fish pathogen Saprolegnia parasitica.</title>
        <authorList>
            <person name="Jiang R.H."/>
            <person name="de Bruijn I."/>
            <person name="Haas B.J."/>
            <person name="Belmonte R."/>
            <person name="Lobach L."/>
            <person name="Christie J."/>
            <person name="van den Ackerveken G."/>
            <person name="Bottin A."/>
            <person name="Bulone V."/>
            <person name="Diaz-Moreno S.M."/>
            <person name="Dumas B."/>
            <person name="Fan L."/>
            <person name="Gaulin E."/>
            <person name="Govers F."/>
            <person name="Grenville-Briggs L.J."/>
            <person name="Horner N.R."/>
            <person name="Levin J.Z."/>
            <person name="Mammella M."/>
            <person name="Meijer H.J."/>
            <person name="Morris P."/>
            <person name="Nusbaum C."/>
            <person name="Oome S."/>
            <person name="Phillips A.J."/>
            <person name="van Rooyen D."/>
            <person name="Rzeszutek E."/>
            <person name="Saraiva M."/>
            <person name="Secombes C.J."/>
            <person name="Seidl M.F."/>
            <person name="Snel B."/>
            <person name="Stassen J.H."/>
            <person name="Sykes S."/>
            <person name="Tripathy S."/>
            <person name="van den Berg H."/>
            <person name="Vega-Arreguin J.C."/>
            <person name="Wawra S."/>
            <person name="Young S.K."/>
            <person name="Zeng Q."/>
            <person name="Dieguez-Uribeondo J."/>
            <person name="Russ C."/>
            <person name="Tyler B.M."/>
            <person name="van West P."/>
        </authorList>
    </citation>
    <scope>NUCLEOTIDE SEQUENCE [LARGE SCALE GENOMIC DNA]</scope>
    <source>
        <strain evidence="4 5">CBS 223.65</strain>
    </source>
</reference>
<keyword evidence="1" id="KW-0378">Hydrolase</keyword>